<name>A0A2N3U7R8_9BACT</name>
<keyword evidence="2" id="KW-1185">Reference proteome</keyword>
<proteinExistence type="predicted"/>
<gene>
    <name evidence="1" type="ORF">BD749_2623</name>
</gene>
<organism evidence="1 2">
    <name type="scientific">Pontibacter ramchanderi</name>
    <dbReference type="NCBI Taxonomy" id="1179743"/>
    <lineage>
        <taxon>Bacteria</taxon>
        <taxon>Pseudomonadati</taxon>
        <taxon>Bacteroidota</taxon>
        <taxon>Cytophagia</taxon>
        <taxon>Cytophagales</taxon>
        <taxon>Hymenobacteraceae</taxon>
        <taxon>Pontibacter</taxon>
    </lineage>
</organism>
<dbReference type="Proteomes" id="UP000233782">
    <property type="component" value="Unassembled WGS sequence"/>
</dbReference>
<evidence type="ECO:0000313" key="1">
    <source>
        <dbReference type="EMBL" id="PKV62793.1"/>
    </source>
</evidence>
<accession>A0A2N3U7R8</accession>
<dbReference type="AlphaFoldDB" id="A0A2N3U7R8"/>
<protein>
    <submittedName>
        <fullName evidence="1">Uncharacterized protein</fullName>
    </submittedName>
</protein>
<evidence type="ECO:0000313" key="2">
    <source>
        <dbReference type="Proteomes" id="UP000233782"/>
    </source>
</evidence>
<comment type="caution">
    <text evidence="1">The sequence shown here is derived from an EMBL/GenBank/DDBJ whole genome shotgun (WGS) entry which is preliminary data.</text>
</comment>
<reference evidence="1 2" key="1">
    <citation type="submission" date="2017-12" db="EMBL/GenBank/DDBJ databases">
        <title>Genomic Encyclopedia of Type Strains, Phase III (KMG-III): the genomes of soil and plant-associated and newly described type strains.</title>
        <authorList>
            <person name="Whitman W."/>
        </authorList>
    </citation>
    <scope>NUCLEOTIDE SEQUENCE [LARGE SCALE GENOMIC DNA]</scope>
    <source>
        <strain evidence="1 2">LP43</strain>
    </source>
</reference>
<sequence>MTINIKNHVNQIHYCFYGFLQDKLLNNLNALELKNCKRYNLYL</sequence>
<dbReference type="EMBL" id="PJMU01000003">
    <property type="protein sequence ID" value="PKV62793.1"/>
    <property type="molecule type" value="Genomic_DNA"/>
</dbReference>